<feature type="compositionally biased region" description="Polar residues" evidence="1">
    <location>
        <begin position="68"/>
        <end position="77"/>
    </location>
</feature>
<sequence length="85" mass="9642">MDKLNNAMPCWFADKGEERGERAQRSHTGRAYQSQPMHESHFPRLDKFRQKGRPGSAGGRQGHFGKPTMSTSATAQPMKQRLDKL</sequence>
<evidence type="ECO:0000313" key="2">
    <source>
        <dbReference type="EMBL" id="EGE01345.1"/>
    </source>
</evidence>
<feature type="compositionally biased region" description="Basic and acidic residues" evidence="1">
    <location>
        <begin position="38"/>
        <end position="49"/>
    </location>
</feature>
<name>F2PHH7_TRIEC</name>
<evidence type="ECO:0000256" key="1">
    <source>
        <dbReference type="SAM" id="MobiDB-lite"/>
    </source>
</evidence>
<organism evidence="2 3">
    <name type="scientific">Trichophyton equinum (strain ATCC MYA-4606 / CBS 127.97)</name>
    <name type="common">Horse ringworm fungus</name>
    <dbReference type="NCBI Taxonomy" id="559882"/>
    <lineage>
        <taxon>Eukaryota</taxon>
        <taxon>Fungi</taxon>
        <taxon>Dikarya</taxon>
        <taxon>Ascomycota</taxon>
        <taxon>Pezizomycotina</taxon>
        <taxon>Eurotiomycetes</taxon>
        <taxon>Eurotiomycetidae</taxon>
        <taxon>Onygenales</taxon>
        <taxon>Arthrodermataceae</taxon>
        <taxon>Trichophyton</taxon>
    </lineage>
</organism>
<gene>
    <name evidence="2" type="ORF">TEQG_08569</name>
</gene>
<proteinExistence type="predicted"/>
<feature type="region of interest" description="Disordered" evidence="1">
    <location>
        <begin position="1"/>
        <end position="85"/>
    </location>
</feature>
<evidence type="ECO:0000313" key="3">
    <source>
        <dbReference type="Proteomes" id="UP000009169"/>
    </source>
</evidence>
<dbReference type="HOGENOM" id="CLU_2514236_0_0_1"/>
<keyword evidence="3" id="KW-1185">Reference proteome</keyword>
<dbReference type="VEuPathDB" id="FungiDB:TEQG_08569"/>
<dbReference type="AlphaFoldDB" id="F2PHH7"/>
<dbReference type="Proteomes" id="UP000009169">
    <property type="component" value="Unassembled WGS sequence"/>
</dbReference>
<reference evidence="3" key="1">
    <citation type="journal article" date="2012" name="MBio">
        <title>Comparative genome analysis of Trichophyton rubrum and related dermatophytes reveals candidate genes involved in infection.</title>
        <authorList>
            <person name="Martinez D.A."/>
            <person name="Oliver B.G."/>
            <person name="Graeser Y."/>
            <person name="Goldberg J.M."/>
            <person name="Li W."/>
            <person name="Martinez-Rossi N.M."/>
            <person name="Monod M."/>
            <person name="Shelest E."/>
            <person name="Barton R.C."/>
            <person name="Birch E."/>
            <person name="Brakhage A.A."/>
            <person name="Chen Z."/>
            <person name="Gurr S.J."/>
            <person name="Heiman D."/>
            <person name="Heitman J."/>
            <person name="Kosti I."/>
            <person name="Rossi A."/>
            <person name="Saif S."/>
            <person name="Samalova M."/>
            <person name="Saunders C.W."/>
            <person name="Shea T."/>
            <person name="Summerbell R.C."/>
            <person name="Xu J."/>
            <person name="Young S."/>
            <person name="Zeng Q."/>
            <person name="Birren B.W."/>
            <person name="Cuomo C.A."/>
            <person name="White T.C."/>
        </authorList>
    </citation>
    <scope>NUCLEOTIDE SEQUENCE [LARGE SCALE GENOMIC DNA]</scope>
    <source>
        <strain evidence="3">ATCC MYA-4606 / CBS 127.97</strain>
    </source>
</reference>
<dbReference type="EMBL" id="DS995718">
    <property type="protein sequence ID" value="EGE01345.1"/>
    <property type="molecule type" value="Genomic_DNA"/>
</dbReference>
<accession>F2PHH7</accession>
<protein>
    <submittedName>
        <fullName evidence="2">Uncharacterized protein</fullName>
    </submittedName>
</protein>
<feature type="compositionally biased region" description="Basic and acidic residues" evidence="1">
    <location>
        <begin position="14"/>
        <end position="24"/>
    </location>
</feature>